<dbReference type="CDD" id="cd03360">
    <property type="entry name" value="LbH_AT_putative"/>
    <property type="match status" value="1"/>
</dbReference>
<feature type="active site" description="Proton acceptor" evidence="3">
    <location>
        <position position="138"/>
    </location>
</feature>
<dbReference type="AlphaFoldDB" id="A0A853MET1"/>
<dbReference type="NCBIfam" id="TIGR03570">
    <property type="entry name" value="NeuD_NnaD"/>
    <property type="match status" value="1"/>
</dbReference>
<evidence type="ECO:0000256" key="3">
    <source>
        <dbReference type="PIRSR" id="PIRSR620019-1"/>
    </source>
</evidence>
<comment type="caution">
    <text evidence="6">The sequence shown here is derived from an EMBL/GenBank/DDBJ whole genome shotgun (WGS) entry which is preliminary data.</text>
</comment>
<dbReference type="GO" id="GO:0043886">
    <property type="term" value="F:structural constituent of carboxysome shell"/>
    <property type="evidence" value="ECO:0007669"/>
    <property type="project" value="UniProtKB-ARBA"/>
</dbReference>
<evidence type="ECO:0000256" key="1">
    <source>
        <dbReference type="ARBA" id="ARBA00022679"/>
    </source>
</evidence>
<dbReference type="SUPFAM" id="SSF51161">
    <property type="entry name" value="Trimeric LpxA-like enzymes"/>
    <property type="match status" value="1"/>
</dbReference>
<dbReference type="Proteomes" id="UP000093903">
    <property type="component" value="Unassembled WGS sequence"/>
</dbReference>
<reference evidence="6 7" key="1">
    <citation type="submission" date="2016-05" db="EMBL/GenBank/DDBJ databases">
        <title>First complete genome of the cyanobacterium Cylindrospermopsis raciborskii CS505, containing a circular chromosome and a single extrachromosomal element.</title>
        <authorList>
            <person name="Fuentes J."/>
            <person name="Tamames J."/>
            <person name="Allen E."/>
            <person name="Plominski A."/>
            <person name="Vasquez M."/>
        </authorList>
    </citation>
    <scope>NUCLEOTIDE SEQUENCE [LARGE SCALE GENOMIC DNA]</scope>
    <source>
        <strain evidence="6 7">CS505</strain>
    </source>
</reference>
<keyword evidence="2" id="KW-0677">Repeat</keyword>
<dbReference type="PROSITE" id="PS00101">
    <property type="entry name" value="HEXAPEP_TRANSFERASES"/>
    <property type="match status" value="1"/>
</dbReference>
<name>A0A853MET1_9CYAN</name>
<feature type="site" description="Increases basicity of active site His" evidence="3">
    <location>
        <position position="139"/>
    </location>
</feature>
<dbReference type="PANTHER" id="PTHR43300:SF7">
    <property type="entry name" value="UDP-N-ACETYLBACILLOSAMINE N-ACETYLTRANSFERASE"/>
    <property type="match status" value="1"/>
</dbReference>
<evidence type="ECO:0000259" key="5">
    <source>
        <dbReference type="Pfam" id="PF17836"/>
    </source>
</evidence>
<dbReference type="Pfam" id="PF17836">
    <property type="entry name" value="PglD_N"/>
    <property type="match status" value="1"/>
</dbReference>
<dbReference type="GO" id="GO:0016740">
    <property type="term" value="F:transferase activity"/>
    <property type="evidence" value="ECO:0007669"/>
    <property type="project" value="UniProtKB-KW"/>
</dbReference>
<feature type="binding site" evidence="4">
    <location>
        <position position="68"/>
    </location>
    <ligand>
        <name>substrate</name>
    </ligand>
</feature>
<dbReference type="EMBL" id="LYXA01000001">
    <property type="protein sequence ID" value="OBU77042.1"/>
    <property type="molecule type" value="Genomic_DNA"/>
</dbReference>
<dbReference type="Pfam" id="PF00132">
    <property type="entry name" value="Hexapep"/>
    <property type="match status" value="2"/>
</dbReference>
<dbReference type="InterPro" id="IPR020019">
    <property type="entry name" value="AcTrfase_PglD-like"/>
</dbReference>
<dbReference type="GO" id="GO:0031470">
    <property type="term" value="C:carboxysome"/>
    <property type="evidence" value="ECO:0007669"/>
    <property type="project" value="UniProtKB-ARBA"/>
</dbReference>
<dbReference type="InterPro" id="IPR018357">
    <property type="entry name" value="Hexapep_transf_CS"/>
</dbReference>
<evidence type="ECO:0000313" key="6">
    <source>
        <dbReference type="EMBL" id="OBU77042.1"/>
    </source>
</evidence>
<dbReference type="InterPro" id="IPR041561">
    <property type="entry name" value="PglD_N"/>
</dbReference>
<proteinExistence type="predicted"/>
<gene>
    <name evidence="6" type="ORF">A9P98_12680</name>
</gene>
<organism evidence="6 7">
    <name type="scientific">Cylindrospermopsis raciborskii CS-505</name>
    <dbReference type="NCBI Taxonomy" id="533240"/>
    <lineage>
        <taxon>Bacteria</taxon>
        <taxon>Bacillati</taxon>
        <taxon>Cyanobacteriota</taxon>
        <taxon>Cyanophyceae</taxon>
        <taxon>Nostocales</taxon>
        <taxon>Aphanizomenonaceae</taxon>
        <taxon>Cylindrospermopsis</taxon>
    </lineage>
</organism>
<protein>
    <submittedName>
        <fullName evidence="6">Acetyltransferase</fullName>
    </submittedName>
</protein>
<keyword evidence="1" id="KW-0808">Transferase</keyword>
<evidence type="ECO:0000256" key="2">
    <source>
        <dbReference type="ARBA" id="ARBA00022737"/>
    </source>
</evidence>
<dbReference type="Gene3D" id="2.160.10.10">
    <property type="entry name" value="Hexapeptide repeat proteins"/>
    <property type="match status" value="1"/>
</dbReference>
<evidence type="ECO:0000313" key="7">
    <source>
        <dbReference type="Proteomes" id="UP000093903"/>
    </source>
</evidence>
<evidence type="ECO:0000256" key="4">
    <source>
        <dbReference type="PIRSR" id="PIRSR620019-2"/>
    </source>
</evidence>
<dbReference type="RefSeq" id="WP_006278006.1">
    <property type="nucleotide sequence ID" value="NZ_ACYA01000054.1"/>
</dbReference>
<dbReference type="InterPro" id="IPR001451">
    <property type="entry name" value="Hexapep"/>
</dbReference>
<dbReference type="InterPro" id="IPR011004">
    <property type="entry name" value="Trimer_LpxA-like_sf"/>
</dbReference>
<dbReference type="PANTHER" id="PTHR43300">
    <property type="entry name" value="ACETYLTRANSFERASE"/>
    <property type="match status" value="1"/>
</dbReference>
<feature type="domain" description="PglD N-terminal" evidence="5">
    <location>
        <begin position="5"/>
        <end position="70"/>
    </location>
</feature>
<accession>A0A853MET1</accession>
<dbReference type="Gene3D" id="3.40.50.20">
    <property type="match status" value="1"/>
</dbReference>
<dbReference type="InterPro" id="IPR050179">
    <property type="entry name" value="Trans_hexapeptide_repeat"/>
</dbReference>
<sequence>MSESVYILGAGGHGRVVLDALLANGIQVTGILDTAQIPEQILGVPILGGDDYLNNVSITQTYLANGLGANPYISKRRLIFNTMKDRGFTFKSIQHPSAIVSSTVKLGEGCQIMAGAIVQPGVTLGENTVVNTGAVIDHDCVISSHSFIAPGVTFCGDIKISHSVFIGAGAVVLPGVYIGENAIIGAGAVVTKSIPERSIVVGNPAVKIGTNHE</sequence>